<name>A0A3B0VYG0_9ZZZZ</name>
<evidence type="ECO:0008006" key="2">
    <source>
        <dbReference type="Google" id="ProtNLM"/>
    </source>
</evidence>
<proteinExistence type="predicted"/>
<organism evidence="1">
    <name type="scientific">hydrothermal vent metagenome</name>
    <dbReference type="NCBI Taxonomy" id="652676"/>
    <lineage>
        <taxon>unclassified sequences</taxon>
        <taxon>metagenomes</taxon>
        <taxon>ecological metagenomes</taxon>
    </lineage>
</organism>
<sequence length="248" mass="28392">MSSTPSTEDHHLIRFKTVLGKDALIATDFSSKELMSQGFRFEIIAFSETQHSLQPKDLVGTKATIGLVKDDGTIRYFNGFIKDLVGLGSTRAGQRTEYKLTLTSWLELLLDKRSDCRVFQEKTVKDLLPEIFAPYGGAANYKLDLTLPHPERRFVIQYNETDLEFFNRICLREGIAYYFKHEDGSHQLHLIDKSDSLSVLSPKTVKLQIGTFAYDHFSYWERAGNFVTGTYKQRSYNYMTPSKELTGT</sequence>
<dbReference type="AlphaFoldDB" id="A0A3B0VYG0"/>
<gene>
    <name evidence="1" type="ORF">MNBD_GAMMA03-1720</name>
</gene>
<accession>A0A3B0VYG0</accession>
<dbReference type="EMBL" id="UOFC01000056">
    <property type="protein sequence ID" value="VAW45400.1"/>
    <property type="molecule type" value="Genomic_DNA"/>
</dbReference>
<reference evidence="1" key="1">
    <citation type="submission" date="2018-06" db="EMBL/GenBank/DDBJ databases">
        <authorList>
            <person name="Zhirakovskaya E."/>
        </authorList>
    </citation>
    <scope>NUCLEOTIDE SEQUENCE</scope>
</reference>
<protein>
    <recommendedName>
        <fullName evidence="2">VgrG protein</fullName>
    </recommendedName>
</protein>
<feature type="non-terminal residue" evidence="1">
    <location>
        <position position="248"/>
    </location>
</feature>
<dbReference type="Gene3D" id="3.55.50.10">
    <property type="entry name" value="Baseplate protein-like domains"/>
    <property type="match status" value="1"/>
</dbReference>
<dbReference type="SUPFAM" id="SSF69279">
    <property type="entry name" value="Phage tail proteins"/>
    <property type="match status" value="1"/>
</dbReference>
<evidence type="ECO:0000313" key="1">
    <source>
        <dbReference type="EMBL" id="VAW45400.1"/>
    </source>
</evidence>
<dbReference type="Pfam" id="PF05954">
    <property type="entry name" value="Phage_GPD"/>
    <property type="match status" value="1"/>
</dbReference>